<proteinExistence type="predicted"/>
<dbReference type="AlphaFoldDB" id="N6TPV2"/>
<sequence length="57" mass="6030">MEVLEVLGAVAPLVLVVEAEEAAVAAAWGAPLGVEVRMTLDGHLILPRQRANDLRKA</sequence>
<protein>
    <submittedName>
        <fullName evidence="1">Uncharacterized protein</fullName>
    </submittedName>
</protein>
<reference evidence="1" key="1">
    <citation type="journal article" date="2013" name="Genome Biol.">
        <title>Draft genome of the mountain pine beetle, Dendroctonus ponderosae Hopkins, a major forest pest.</title>
        <authorList>
            <person name="Keeling C.I."/>
            <person name="Yuen M.M."/>
            <person name="Liao N.Y."/>
            <person name="Docking T.R."/>
            <person name="Chan S.K."/>
            <person name="Taylor G.A."/>
            <person name="Palmquist D.L."/>
            <person name="Jackman S.D."/>
            <person name="Nguyen A."/>
            <person name="Li M."/>
            <person name="Henderson H."/>
            <person name="Janes J.K."/>
            <person name="Zhao Y."/>
            <person name="Pandoh P."/>
            <person name="Moore R."/>
            <person name="Sperling F.A."/>
            <person name="Huber D.P."/>
            <person name="Birol I."/>
            <person name="Jones S.J."/>
            <person name="Bohlmann J."/>
        </authorList>
    </citation>
    <scope>NUCLEOTIDE SEQUENCE</scope>
</reference>
<accession>N6TPV2</accession>
<evidence type="ECO:0000313" key="1">
    <source>
        <dbReference type="EMBL" id="ENN82524.1"/>
    </source>
</evidence>
<feature type="non-terminal residue" evidence="1">
    <location>
        <position position="1"/>
    </location>
</feature>
<organism evidence="1">
    <name type="scientific">Dendroctonus ponderosae</name>
    <name type="common">Mountain pine beetle</name>
    <dbReference type="NCBI Taxonomy" id="77166"/>
    <lineage>
        <taxon>Eukaryota</taxon>
        <taxon>Metazoa</taxon>
        <taxon>Ecdysozoa</taxon>
        <taxon>Arthropoda</taxon>
        <taxon>Hexapoda</taxon>
        <taxon>Insecta</taxon>
        <taxon>Pterygota</taxon>
        <taxon>Neoptera</taxon>
        <taxon>Endopterygota</taxon>
        <taxon>Coleoptera</taxon>
        <taxon>Polyphaga</taxon>
        <taxon>Cucujiformia</taxon>
        <taxon>Curculionidae</taxon>
        <taxon>Scolytinae</taxon>
        <taxon>Dendroctonus</taxon>
    </lineage>
</organism>
<dbReference type="EMBL" id="KB738637">
    <property type="protein sequence ID" value="ENN82524.1"/>
    <property type="molecule type" value="Genomic_DNA"/>
</dbReference>
<name>N6TPV2_DENPD</name>
<dbReference type="HOGENOM" id="CLU_2998561_0_0_1"/>
<gene>
    <name evidence="1" type="ORF">YQE_01105</name>
</gene>